<feature type="signal peptide" evidence="2">
    <location>
        <begin position="1"/>
        <end position="22"/>
    </location>
</feature>
<feature type="domain" description="WSC" evidence="3">
    <location>
        <begin position="222"/>
        <end position="314"/>
    </location>
</feature>
<evidence type="ECO:0000256" key="2">
    <source>
        <dbReference type="SAM" id="SignalP"/>
    </source>
</evidence>
<sequence length="315" mass="31815">MLLQAVVGLGLLSLLPPQGVAACGTGRSHVLCCMNVAPWSTNSYVWGNICGYTPSDPSEIVGARCIPAPAGGCPSGSIGTCCAGLVPGPSGQCALGTNCDNPNATPPPPPPPALPAGWTLASACSQDDGSRMLLADAITVLPDNTPAACIAHCAGAGYSYAGVEYGSECHCGAGFVHGALDGIPAARCATPCAGDAAQTCGGAWAIQLYEGPAPAAGLPEGWAVADACASDTPGRVLVGDRMWDLDDNTPATCCQLCQDNGYTWAGVEHANECHCGTGYNAVYSAPTTLCMSSCSGDPGLTCGWEWYIQVYNYVG</sequence>
<keyword evidence="1" id="KW-0677">Repeat</keyword>
<feature type="chain" id="PRO_5040204831" evidence="2">
    <location>
        <begin position="23"/>
        <end position="315"/>
    </location>
</feature>
<evidence type="ECO:0000313" key="5">
    <source>
        <dbReference type="Proteomes" id="UP000703269"/>
    </source>
</evidence>
<dbReference type="PANTHER" id="PTHR45964:SF9">
    <property type="entry name" value="SULFOTRANSFERASE"/>
    <property type="match status" value="1"/>
</dbReference>
<dbReference type="AlphaFoldDB" id="A0A9P3G6J4"/>
<evidence type="ECO:0000256" key="1">
    <source>
        <dbReference type="ARBA" id="ARBA00022737"/>
    </source>
</evidence>
<keyword evidence="2" id="KW-0732">Signal</keyword>
<organism evidence="4 5">
    <name type="scientific">Phanerochaete sordida</name>
    <dbReference type="NCBI Taxonomy" id="48140"/>
    <lineage>
        <taxon>Eukaryota</taxon>
        <taxon>Fungi</taxon>
        <taxon>Dikarya</taxon>
        <taxon>Basidiomycota</taxon>
        <taxon>Agaricomycotina</taxon>
        <taxon>Agaricomycetes</taxon>
        <taxon>Polyporales</taxon>
        <taxon>Phanerochaetaceae</taxon>
        <taxon>Phanerochaete</taxon>
    </lineage>
</organism>
<dbReference type="InterPro" id="IPR051589">
    <property type="entry name" value="Sialate-O-sulfotransferase"/>
</dbReference>
<evidence type="ECO:0000313" key="4">
    <source>
        <dbReference type="EMBL" id="GJE90198.1"/>
    </source>
</evidence>
<dbReference type="Pfam" id="PF01822">
    <property type="entry name" value="WSC"/>
    <property type="match status" value="2"/>
</dbReference>
<dbReference type="EMBL" id="BPQB01000015">
    <property type="protein sequence ID" value="GJE90198.1"/>
    <property type="molecule type" value="Genomic_DNA"/>
</dbReference>
<accession>A0A9P3G6J4</accession>
<dbReference type="SMART" id="SM00321">
    <property type="entry name" value="WSC"/>
    <property type="match status" value="2"/>
</dbReference>
<feature type="domain" description="WSC" evidence="3">
    <location>
        <begin position="118"/>
        <end position="212"/>
    </location>
</feature>
<dbReference type="Proteomes" id="UP000703269">
    <property type="component" value="Unassembled WGS sequence"/>
</dbReference>
<proteinExistence type="predicted"/>
<name>A0A9P3G6J4_9APHY</name>
<gene>
    <name evidence="4" type="ORF">PsYK624_063240</name>
</gene>
<protein>
    <submittedName>
        <fullName evidence="4">WSC domain-containing protein</fullName>
    </submittedName>
</protein>
<dbReference type="InterPro" id="IPR002889">
    <property type="entry name" value="WSC_carb-bd"/>
</dbReference>
<evidence type="ECO:0000259" key="3">
    <source>
        <dbReference type="PROSITE" id="PS51212"/>
    </source>
</evidence>
<dbReference type="OrthoDB" id="5985073at2759"/>
<dbReference type="PROSITE" id="PS51212">
    <property type="entry name" value="WSC"/>
    <property type="match status" value="2"/>
</dbReference>
<keyword evidence="5" id="KW-1185">Reference proteome</keyword>
<reference evidence="4 5" key="1">
    <citation type="submission" date="2021-08" db="EMBL/GenBank/DDBJ databases">
        <title>Draft Genome Sequence of Phanerochaete sordida strain YK-624.</title>
        <authorList>
            <person name="Mori T."/>
            <person name="Dohra H."/>
            <person name="Suzuki T."/>
            <person name="Kawagishi H."/>
            <person name="Hirai H."/>
        </authorList>
    </citation>
    <scope>NUCLEOTIDE SEQUENCE [LARGE SCALE GENOMIC DNA]</scope>
    <source>
        <strain evidence="4 5">YK-624</strain>
    </source>
</reference>
<dbReference type="PANTHER" id="PTHR45964">
    <property type="entry name" value="WSCD FAMILY MEMBER CG9164"/>
    <property type="match status" value="1"/>
</dbReference>
<comment type="caution">
    <text evidence="4">The sequence shown here is derived from an EMBL/GenBank/DDBJ whole genome shotgun (WGS) entry which is preliminary data.</text>
</comment>